<comment type="similarity">
    <text evidence="2">Belongs to the TsaE family.</text>
</comment>
<evidence type="ECO:0000256" key="9">
    <source>
        <dbReference type="ARBA" id="ARBA00022842"/>
    </source>
</evidence>
<comment type="subcellular location">
    <subcellularLocation>
        <location evidence="1">Cytoplasm</location>
    </subcellularLocation>
</comment>
<organism evidence="11 12">
    <name type="scientific">Selenomonas sputigena</name>
    <dbReference type="NCBI Taxonomy" id="69823"/>
    <lineage>
        <taxon>Bacteria</taxon>
        <taxon>Bacillati</taxon>
        <taxon>Bacillota</taxon>
        <taxon>Negativicutes</taxon>
        <taxon>Selenomonadales</taxon>
        <taxon>Selenomonadaceae</taxon>
        <taxon>Selenomonas</taxon>
    </lineage>
</organism>
<reference evidence="11 12" key="1">
    <citation type="submission" date="2023-04" db="EMBL/GenBank/DDBJ databases">
        <title>Genome Sequence of Selenomonas sputigena ATCC 33150.</title>
        <authorList>
            <person name="Miller D.P."/>
            <person name="Anvari S."/>
            <person name="Polson S.W."/>
            <person name="Macdonald M."/>
            <person name="Mcdowell J.V."/>
        </authorList>
    </citation>
    <scope>NUCLEOTIDE SEQUENCE [LARGE SCALE GENOMIC DNA]</scope>
    <source>
        <strain evidence="11 12">ATCC 33150</strain>
    </source>
</reference>
<dbReference type="InterPro" id="IPR003442">
    <property type="entry name" value="T6A_TsaE"/>
</dbReference>
<gene>
    <name evidence="11" type="primary">tsaE</name>
    <name evidence="11" type="ORF">QCO44_07150</name>
</gene>
<dbReference type="PANTHER" id="PTHR33540">
    <property type="entry name" value="TRNA THREONYLCARBAMOYLADENOSINE BIOSYNTHESIS PROTEIN TSAE"/>
    <property type="match status" value="1"/>
</dbReference>
<keyword evidence="8" id="KW-0067">ATP-binding</keyword>
<evidence type="ECO:0000256" key="6">
    <source>
        <dbReference type="ARBA" id="ARBA00022723"/>
    </source>
</evidence>
<sequence>MFTVESSSPGETSRLAERMAAACRPGTVLALVGDLGAGKTLFVQGLARGLGFRGEVTSPTFNLMNYYEGKLPITHFDLYRLGRAEELYDIGFYEYAEDDRGVVLIEWPDRFPEEMPEDYVRLAIERADAAGEDLREEQRRLLRFSLVGEGLRDVYEEMKNVVDSGD</sequence>
<dbReference type="RefSeq" id="WP_368847148.1">
    <property type="nucleotide sequence ID" value="NZ_CP194411.1"/>
</dbReference>
<keyword evidence="4" id="KW-0963">Cytoplasm</keyword>
<dbReference type="Proteomes" id="UP001559623">
    <property type="component" value="Unassembled WGS sequence"/>
</dbReference>
<evidence type="ECO:0000256" key="4">
    <source>
        <dbReference type="ARBA" id="ARBA00022490"/>
    </source>
</evidence>
<keyword evidence="12" id="KW-1185">Reference proteome</keyword>
<evidence type="ECO:0000313" key="11">
    <source>
        <dbReference type="EMBL" id="MEX5285412.1"/>
    </source>
</evidence>
<dbReference type="PANTHER" id="PTHR33540:SF2">
    <property type="entry name" value="TRNA THREONYLCARBAMOYLADENOSINE BIOSYNTHESIS PROTEIN TSAE"/>
    <property type="match status" value="1"/>
</dbReference>
<proteinExistence type="inferred from homology"/>
<evidence type="ECO:0000256" key="2">
    <source>
        <dbReference type="ARBA" id="ARBA00007599"/>
    </source>
</evidence>
<protein>
    <recommendedName>
        <fullName evidence="3">tRNA threonylcarbamoyladenosine biosynthesis protein TsaE</fullName>
    </recommendedName>
    <alternativeName>
        <fullName evidence="10">t(6)A37 threonylcarbamoyladenosine biosynthesis protein TsaE</fullName>
    </alternativeName>
</protein>
<evidence type="ECO:0000256" key="8">
    <source>
        <dbReference type="ARBA" id="ARBA00022840"/>
    </source>
</evidence>
<accession>A0ABV3X5D9</accession>
<name>A0ABV3X5D9_9FIRM</name>
<evidence type="ECO:0000256" key="7">
    <source>
        <dbReference type="ARBA" id="ARBA00022741"/>
    </source>
</evidence>
<dbReference type="Gene3D" id="3.40.50.300">
    <property type="entry name" value="P-loop containing nucleotide triphosphate hydrolases"/>
    <property type="match status" value="1"/>
</dbReference>
<dbReference type="InterPro" id="IPR027417">
    <property type="entry name" value="P-loop_NTPase"/>
</dbReference>
<dbReference type="NCBIfam" id="TIGR00150">
    <property type="entry name" value="T6A_YjeE"/>
    <property type="match status" value="1"/>
</dbReference>
<evidence type="ECO:0000256" key="1">
    <source>
        <dbReference type="ARBA" id="ARBA00004496"/>
    </source>
</evidence>
<keyword evidence="5" id="KW-0819">tRNA processing</keyword>
<keyword evidence="7" id="KW-0547">Nucleotide-binding</keyword>
<evidence type="ECO:0000256" key="5">
    <source>
        <dbReference type="ARBA" id="ARBA00022694"/>
    </source>
</evidence>
<dbReference type="EMBL" id="JARVLH010000004">
    <property type="protein sequence ID" value="MEX5285412.1"/>
    <property type="molecule type" value="Genomic_DNA"/>
</dbReference>
<keyword evidence="9" id="KW-0460">Magnesium</keyword>
<comment type="caution">
    <text evidence="11">The sequence shown here is derived from an EMBL/GenBank/DDBJ whole genome shotgun (WGS) entry which is preliminary data.</text>
</comment>
<evidence type="ECO:0000256" key="10">
    <source>
        <dbReference type="ARBA" id="ARBA00032441"/>
    </source>
</evidence>
<evidence type="ECO:0000313" key="12">
    <source>
        <dbReference type="Proteomes" id="UP001559623"/>
    </source>
</evidence>
<evidence type="ECO:0000256" key="3">
    <source>
        <dbReference type="ARBA" id="ARBA00019010"/>
    </source>
</evidence>
<dbReference type="Pfam" id="PF02367">
    <property type="entry name" value="TsaE"/>
    <property type="match status" value="1"/>
</dbReference>
<keyword evidence="6" id="KW-0479">Metal-binding</keyword>
<dbReference type="SUPFAM" id="SSF52540">
    <property type="entry name" value="P-loop containing nucleoside triphosphate hydrolases"/>
    <property type="match status" value="1"/>
</dbReference>